<evidence type="ECO:0000313" key="3">
    <source>
        <dbReference type="EMBL" id="EKM48379.1"/>
    </source>
</evidence>
<dbReference type="InterPro" id="IPR027417">
    <property type="entry name" value="P-loop_NTPase"/>
</dbReference>
<evidence type="ECO:0000256" key="1">
    <source>
        <dbReference type="ARBA" id="ARBA00022737"/>
    </source>
</evidence>
<sequence>MHRPRVNLRSGKAANAAVVHLKQALDVFNNVAGNVGVPGLQAGVGVLSAVLGMIQKSHANTESIKEMAARVEELTRMVQESAELQGENISASMQARINQLLESWNAINVEAQSLKSRHKFWRILGSDGEGEKVTGLVQRVSMSIDAFTAVGVIAIEAGLNRAERRIDVIPDVTVQRLLTHLEGSFVPPHAARAQFDGYPERNACLGGTRTDILETISTWAAGRLGQAPGETANSAGSSTHQQPNILWLDGVPGTGKTTISYTIAKQCHDRGILGASFFCSRFDADCSKPSMIFTTIAHRLGLFCEAYKDRVTKIIKKDPDLVDSQVSRQFEELILRPLELLRDSFPPCVIVIDALDECQQPRVTSEILSTLLDHAQNLSPLRFLVTSRPERHITVVFDAPRYRNAFRKILLHADELQPVTTTDIKQYLSVSLSHIGLYFGLAEPWPDGADIEVLSRMTGGLFICAATAAKFIEDPHFNDPNGQLTKLITAANSHGSHQLLDRLYLEVLKTALANVSADLSERLQTIL</sequence>
<dbReference type="Gene3D" id="3.40.50.300">
    <property type="entry name" value="P-loop containing nucleotide triphosphate hydrolases"/>
    <property type="match status" value="1"/>
</dbReference>
<evidence type="ECO:0000259" key="2">
    <source>
        <dbReference type="Pfam" id="PF24883"/>
    </source>
</evidence>
<feature type="non-terminal residue" evidence="3">
    <location>
        <position position="527"/>
    </location>
</feature>
<evidence type="ECO:0000313" key="4">
    <source>
        <dbReference type="Proteomes" id="UP000008370"/>
    </source>
</evidence>
<dbReference type="InterPro" id="IPR059179">
    <property type="entry name" value="MLKL-like_MCAfunc"/>
</dbReference>
<dbReference type="GeneID" id="18913598"/>
<dbReference type="HOGENOM" id="CLU_000288_6_20_1"/>
<dbReference type="InterPro" id="IPR036537">
    <property type="entry name" value="Adaptor_Cbl_N_dom_sf"/>
</dbReference>
<reference evidence="3 4" key="1">
    <citation type="journal article" date="2012" name="BMC Genomics">
        <title>Comparative genomics of the white-rot fungi, Phanerochaete carnosa and P. chrysosporium, to elucidate the genetic basis of the distinct wood types they colonize.</title>
        <authorList>
            <person name="Suzuki H."/>
            <person name="MacDonald J."/>
            <person name="Syed K."/>
            <person name="Salamov A."/>
            <person name="Hori C."/>
            <person name="Aerts A."/>
            <person name="Henrissat B."/>
            <person name="Wiebenga A."/>
            <person name="vanKuyk P.A."/>
            <person name="Barry K."/>
            <person name="Lindquist E."/>
            <person name="LaButti K."/>
            <person name="Lapidus A."/>
            <person name="Lucas S."/>
            <person name="Coutinho P."/>
            <person name="Gong Y."/>
            <person name="Samejima M."/>
            <person name="Mahadevan R."/>
            <person name="Abou-Zaid M."/>
            <person name="de Vries R.P."/>
            <person name="Igarashi K."/>
            <person name="Yadav J.S."/>
            <person name="Grigoriev I.V."/>
            <person name="Master E.R."/>
        </authorList>
    </citation>
    <scope>NUCLEOTIDE SEQUENCE [LARGE SCALE GENOMIC DNA]</scope>
    <source>
        <strain evidence="3 4">HHB-10118-sp</strain>
    </source>
</reference>
<dbReference type="Pfam" id="PF24883">
    <property type="entry name" value="NPHP3_N"/>
    <property type="match status" value="1"/>
</dbReference>
<organism evidence="3 4">
    <name type="scientific">Phanerochaete carnosa (strain HHB-10118-sp)</name>
    <name type="common">White-rot fungus</name>
    <name type="synonym">Peniophora carnosa</name>
    <dbReference type="NCBI Taxonomy" id="650164"/>
    <lineage>
        <taxon>Eukaryota</taxon>
        <taxon>Fungi</taxon>
        <taxon>Dikarya</taxon>
        <taxon>Basidiomycota</taxon>
        <taxon>Agaricomycotina</taxon>
        <taxon>Agaricomycetes</taxon>
        <taxon>Polyporales</taxon>
        <taxon>Phanerochaetaceae</taxon>
        <taxon>Phanerochaete</taxon>
    </lineage>
</organism>
<dbReference type="GO" id="GO:0007166">
    <property type="term" value="P:cell surface receptor signaling pathway"/>
    <property type="evidence" value="ECO:0007669"/>
    <property type="project" value="InterPro"/>
</dbReference>
<dbReference type="KEGG" id="pco:PHACADRAFT_214827"/>
<dbReference type="SUPFAM" id="SSF52540">
    <property type="entry name" value="P-loop containing nucleoside triphosphate hydrolases"/>
    <property type="match status" value="1"/>
</dbReference>
<dbReference type="PANTHER" id="PTHR10039">
    <property type="entry name" value="AMELOGENIN"/>
    <property type="match status" value="1"/>
</dbReference>
<dbReference type="Gene3D" id="1.20.930.20">
    <property type="entry name" value="Adaptor protein Cbl, N-terminal domain"/>
    <property type="match status" value="1"/>
</dbReference>
<dbReference type="AlphaFoldDB" id="K5VP93"/>
<dbReference type="InterPro" id="IPR056884">
    <property type="entry name" value="NPHP3-like_N"/>
</dbReference>
<dbReference type="InParanoid" id="K5VP93"/>
<dbReference type="STRING" id="650164.K5VP93"/>
<dbReference type="OrthoDB" id="2658414at2759"/>
<accession>K5VP93</accession>
<dbReference type="RefSeq" id="XP_007403069.1">
    <property type="nucleotide sequence ID" value="XM_007403007.1"/>
</dbReference>
<gene>
    <name evidence="3" type="ORF">PHACADRAFT_214827</name>
</gene>
<keyword evidence="1" id="KW-0677">Repeat</keyword>
<dbReference type="Proteomes" id="UP000008370">
    <property type="component" value="Unassembled WGS sequence"/>
</dbReference>
<keyword evidence="4" id="KW-1185">Reference proteome</keyword>
<name>K5VP93_PHACS</name>
<feature type="domain" description="Nephrocystin 3-like N-terminal" evidence="2">
    <location>
        <begin position="240"/>
        <end position="388"/>
    </location>
</feature>
<proteinExistence type="predicted"/>
<dbReference type="CDD" id="cd21037">
    <property type="entry name" value="MLKL_NTD"/>
    <property type="match status" value="1"/>
</dbReference>
<protein>
    <recommendedName>
        <fullName evidence="2">Nephrocystin 3-like N-terminal domain-containing protein</fullName>
    </recommendedName>
</protein>
<dbReference type="EMBL" id="JH931119">
    <property type="protein sequence ID" value="EKM48379.1"/>
    <property type="molecule type" value="Genomic_DNA"/>
</dbReference>